<sequence>MSQELRAERGGVAKRQPAFAATLARYRAIIPGLLACVAIAVLAMLVRSATGIAALNPVVVALLIGMAVGAVTKRPAALKAGIAFAVRPLLRFAIVLLGLQVTLAGLVSEGAGVMALAIAVVALTLPFTIWLGRVLGVEPALAQLIGTGTAICGASAIVAANQVARGRDEDVTYALAVITLCGTAAMILYPMLMPLIGLDARQYGIWAGASVHEVVQAVGAAAAGGEEAAASGTVTKLARVFLLAPAVMVLGLWISRTGGKDNAVTVPVPWFAFGFLALVVAGSLGLVPAAAVTASREVVPVMLAASVAALGLGTHLGAMRARGGRPLLLGVASSGFIALLALGGVLLIG</sequence>
<keyword evidence="4 7" id="KW-0812">Transmembrane</keyword>
<dbReference type="Proteomes" id="UP000698752">
    <property type="component" value="Unassembled WGS sequence"/>
</dbReference>
<evidence type="ECO:0000256" key="3">
    <source>
        <dbReference type="ARBA" id="ARBA00022475"/>
    </source>
</evidence>
<feature type="transmembrane region" description="Helical" evidence="7">
    <location>
        <begin position="52"/>
        <end position="72"/>
    </location>
</feature>
<feature type="transmembrane region" description="Helical" evidence="7">
    <location>
        <begin position="298"/>
        <end position="318"/>
    </location>
</feature>
<feature type="transmembrane region" description="Helical" evidence="7">
    <location>
        <begin position="139"/>
        <end position="159"/>
    </location>
</feature>
<keyword evidence="9" id="KW-1185">Reference proteome</keyword>
<feature type="transmembrane region" description="Helical" evidence="7">
    <location>
        <begin position="24"/>
        <end position="46"/>
    </location>
</feature>
<evidence type="ECO:0000256" key="4">
    <source>
        <dbReference type="ARBA" id="ARBA00022692"/>
    </source>
</evidence>
<comment type="caution">
    <text evidence="8">The sequence shown here is derived from an EMBL/GenBank/DDBJ whole genome shotgun (WGS) entry which is preliminary data.</text>
</comment>
<evidence type="ECO:0000256" key="6">
    <source>
        <dbReference type="ARBA" id="ARBA00023136"/>
    </source>
</evidence>
<keyword evidence="5 7" id="KW-1133">Transmembrane helix</keyword>
<proteinExistence type="inferred from homology"/>
<evidence type="ECO:0000256" key="2">
    <source>
        <dbReference type="ARBA" id="ARBA00007977"/>
    </source>
</evidence>
<reference evidence="9" key="1">
    <citation type="journal article" date="2021" name="Syst. Appl. Microbiol.">
        <title>Roseomonas hellenica sp. nov., isolated from roots of wild-growing Alkanna tinctoria.</title>
        <authorList>
            <person name="Rat A."/>
            <person name="Naranjo H.D."/>
            <person name="Lebbe L."/>
            <person name="Cnockaert M."/>
            <person name="Krigas N."/>
            <person name="Grigoriadou K."/>
            <person name="Maloupa E."/>
            <person name="Willems A."/>
        </authorList>
    </citation>
    <scope>NUCLEOTIDE SEQUENCE [LARGE SCALE GENOMIC DNA]</scope>
    <source>
        <strain evidence="9">LMG 31159</strain>
    </source>
</reference>
<dbReference type="PANTHER" id="PTHR30106:SF2">
    <property type="entry name" value="UPF0324 INNER MEMBRANE PROTEIN YEIH"/>
    <property type="match status" value="1"/>
</dbReference>
<feature type="transmembrane region" description="Helical" evidence="7">
    <location>
        <begin position="237"/>
        <end position="255"/>
    </location>
</feature>
<dbReference type="RefSeq" id="WP_211865466.1">
    <property type="nucleotide sequence ID" value="NZ_JAAEDI010000002.1"/>
</dbReference>
<comment type="subcellular location">
    <subcellularLocation>
        <location evidence="1">Cell membrane</location>
        <topology evidence="1">Multi-pass membrane protein</topology>
    </subcellularLocation>
</comment>
<evidence type="ECO:0000256" key="5">
    <source>
        <dbReference type="ARBA" id="ARBA00022989"/>
    </source>
</evidence>
<keyword evidence="3" id="KW-1003">Cell membrane</keyword>
<keyword evidence="6 7" id="KW-0472">Membrane</keyword>
<evidence type="ECO:0000313" key="8">
    <source>
        <dbReference type="EMBL" id="MBR0648343.1"/>
    </source>
</evidence>
<dbReference type="Pfam" id="PF03601">
    <property type="entry name" value="Cons_hypoth698"/>
    <property type="match status" value="1"/>
</dbReference>
<feature type="transmembrane region" description="Helical" evidence="7">
    <location>
        <begin position="267"/>
        <end position="292"/>
    </location>
</feature>
<comment type="similarity">
    <text evidence="2">Belongs to the UPF0324 family.</text>
</comment>
<gene>
    <name evidence="8" type="ORF">GXW78_01590</name>
</gene>
<feature type="transmembrane region" description="Helical" evidence="7">
    <location>
        <begin position="327"/>
        <end position="348"/>
    </location>
</feature>
<dbReference type="InterPro" id="IPR018383">
    <property type="entry name" value="UPF0324_pro"/>
</dbReference>
<evidence type="ECO:0000256" key="7">
    <source>
        <dbReference type="SAM" id="Phobius"/>
    </source>
</evidence>
<dbReference type="EMBL" id="JAAEDI010000002">
    <property type="protein sequence ID" value="MBR0648343.1"/>
    <property type="molecule type" value="Genomic_DNA"/>
</dbReference>
<accession>A0ABS5EBE1</accession>
<evidence type="ECO:0000313" key="9">
    <source>
        <dbReference type="Proteomes" id="UP000698752"/>
    </source>
</evidence>
<feature type="transmembrane region" description="Helical" evidence="7">
    <location>
        <begin position="171"/>
        <end position="192"/>
    </location>
</feature>
<protein>
    <submittedName>
        <fullName evidence="8">Sulfate exporter family transporter</fullName>
    </submittedName>
</protein>
<name>A0ABS5EBE1_9PROT</name>
<evidence type="ECO:0000256" key="1">
    <source>
        <dbReference type="ARBA" id="ARBA00004651"/>
    </source>
</evidence>
<feature type="transmembrane region" description="Helical" evidence="7">
    <location>
        <begin position="113"/>
        <end position="132"/>
    </location>
</feature>
<dbReference type="PANTHER" id="PTHR30106">
    <property type="entry name" value="INNER MEMBRANE PROTEIN YEIH-RELATED"/>
    <property type="match status" value="1"/>
</dbReference>
<feature type="transmembrane region" description="Helical" evidence="7">
    <location>
        <begin position="84"/>
        <end position="107"/>
    </location>
</feature>
<organism evidence="8 9">
    <name type="scientific">Neoroseomonas terrae</name>
    <dbReference type="NCBI Taxonomy" id="424799"/>
    <lineage>
        <taxon>Bacteria</taxon>
        <taxon>Pseudomonadati</taxon>
        <taxon>Pseudomonadota</taxon>
        <taxon>Alphaproteobacteria</taxon>
        <taxon>Acetobacterales</taxon>
        <taxon>Acetobacteraceae</taxon>
        <taxon>Neoroseomonas</taxon>
    </lineage>
</organism>